<dbReference type="InterPro" id="IPR003838">
    <property type="entry name" value="ABC3_permease_C"/>
</dbReference>
<evidence type="ECO:0000313" key="9">
    <source>
        <dbReference type="EMBL" id="OEJ99545.1"/>
    </source>
</evidence>
<evidence type="ECO:0000256" key="5">
    <source>
        <dbReference type="ARBA" id="ARBA00023136"/>
    </source>
</evidence>
<proteinExistence type="predicted"/>
<dbReference type="EMBL" id="MDGQ01000005">
    <property type="protein sequence ID" value="OEJ99545.1"/>
    <property type="molecule type" value="Genomic_DNA"/>
</dbReference>
<feature type="transmembrane region" description="Helical" evidence="6">
    <location>
        <begin position="97"/>
        <end position="120"/>
    </location>
</feature>
<evidence type="ECO:0000259" key="7">
    <source>
        <dbReference type="Pfam" id="PF02687"/>
    </source>
</evidence>
<dbReference type="PANTHER" id="PTHR30572">
    <property type="entry name" value="MEMBRANE COMPONENT OF TRANSPORTER-RELATED"/>
    <property type="match status" value="1"/>
</dbReference>
<gene>
    <name evidence="9" type="ORF">BFP71_08175</name>
</gene>
<feature type="domain" description="ABC3 transporter permease C-terminal" evidence="7">
    <location>
        <begin position="746"/>
        <end position="860"/>
    </location>
</feature>
<accession>A0A1E5SK95</accession>
<dbReference type="Proteomes" id="UP000095552">
    <property type="component" value="Unassembled WGS sequence"/>
</dbReference>
<dbReference type="STRING" id="1563681.BFP71_08175"/>
<feature type="transmembrane region" description="Helical" evidence="6">
    <location>
        <begin position="365"/>
        <end position="383"/>
    </location>
</feature>
<keyword evidence="10" id="KW-1185">Reference proteome</keyword>
<comment type="caution">
    <text evidence="9">The sequence shown here is derived from an EMBL/GenBank/DDBJ whole genome shotgun (WGS) entry which is preliminary data.</text>
</comment>
<feature type="transmembrane region" description="Helical" evidence="6">
    <location>
        <begin position="457"/>
        <end position="480"/>
    </location>
</feature>
<dbReference type="InterPro" id="IPR025857">
    <property type="entry name" value="MacB_PCD"/>
</dbReference>
<dbReference type="InterPro" id="IPR050250">
    <property type="entry name" value="Macrolide_Exporter_MacB"/>
</dbReference>
<dbReference type="NCBIfam" id="NF038404">
    <property type="entry name" value="perm_prefix_2"/>
    <property type="match status" value="1"/>
</dbReference>
<dbReference type="GO" id="GO:0005886">
    <property type="term" value="C:plasma membrane"/>
    <property type="evidence" value="ECO:0007669"/>
    <property type="project" value="UniProtKB-SubCell"/>
</dbReference>
<feature type="transmembrane region" description="Helical" evidence="6">
    <location>
        <begin position="744"/>
        <end position="766"/>
    </location>
</feature>
<evidence type="ECO:0000259" key="8">
    <source>
        <dbReference type="Pfam" id="PF12704"/>
    </source>
</evidence>
<sequence length="867" mass="97090">MNRKRQEPSRFFRLLFEKFCKEELFEELQGDLQEEFKMNSAKHGLSKARQLYRKEVLQMIRPSVLKSKKRSRNSFQPTIMFKNYSVVALRNILRNKLFSSINIVGLSISMAVGLIAITFVSEIYSYDDFHQKRDNIYRVVSDITRPARGTSNYATTPLIANERLTTDFPNVATLVPVDRGMRGNLIYNQESYAVKGISTSSAFFEIFTFPMIQGNAETALNNPYTAVITESTALKIFGKVDALGQFIEHSRYGKITITGVVKDPPHNSHLQFDIIGSIETLRAQKSRLLTRWSQSTASYLYVYIPESQSKENFLANLSELSAQENEKVNNFEIELQLEALNDIFPGDGRYNQFGTVMPQKNVNSIIILALIVLLSACFNYTNLSMARSLKRAKEVGVRKVIGASRTQLLAQFILEAIFISTFALLISVFLFRLIRPEFLALNFYIERTTTLLLSPKIYLFFFLFALLIGGVSGFLPALVMSKLKPVSVIKGVASIKASKGLDVRKVLTTIQFTLSMGFFVLVTLVYKQYKYALNFDLGFTTENVLNVDIKGEDIEVLRNTFSKIPEVVDLSSSAMIPSTGSYQSFTAKYDNPQDSVSINMIDISPGYIENMGHQLLAGSSFDALNIDHIILNDLAVKRFGINSPQEAIGETISFGRKTWTVIGVVATFHDRSIDKPLAPFAFTSGINNHYYLNLKLQSADMIGTMQRLSETWDDVSGNSDFEARFYSDYIEMTYSDISASVKTYGLLAIIAISISVLGLLGMAVYTTESKVKELAIRKVLGADLSSLLALLSKNFMVIFIISGIIAIPTAYMMFNRVIVPDMVYTIDVGFWELAGGALLIILIAFLTISSQTLKAAKTNPAHSLRND</sequence>
<dbReference type="Pfam" id="PF12704">
    <property type="entry name" value="MacB_PCD"/>
    <property type="match status" value="1"/>
</dbReference>
<evidence type="ECO:0000256" key="3">
    <source>
        <dbReference type="ARBA" id="ARBA00022692"/>
    </source>
</evidence>
<keyword evidence="5 6" id="KW-0472">Membrane</keyword>
<keyword evidence="4 6" id="KW-1133">Transmembrane helix</keyword>
<dbReference type="RefSeq" id="WP_069835007.1">
    <property type="nucleotide sequence ID" value="NZ_MDGQ01000005.1"/>
</dbReference>
<keyword evidence="2" id="KW-1003">Cell membrane</keyword>
<dbReference type="Pfam" id="PF02687">
    <property type="entry name" value="FtsX"/>
    <property type="match status" value="2"/>
</dbReference>
<feature type="transmembrane region" description="Helical" evidence="6">
    <location>
        <begin position="787"/>
        <end position="808"/>
    </location>
</feature>
<protein>
    <submittedName>
        <fullName evidence="9">Uncharacterized protein</fullName>
    </submittedName>
</protein>
<evidence type="ECO:0000256" key="4">
    <source>
        <dbReference type="ARBA" id="ARBA00022989"/>
    </source>
</evidence>
<name>A0A1E5SK95_9BACT</name>
<keyword evidence="3 6" id="KW-0812">Transmembrane</keyword>
<evidence type="ECO:0000256" key="2">
    <source>
        <dbReference type="ARBA" id="ARBA00022475"/>
    </source>
</evidence>
<dbReference type="GO" id="GO:0022857">
    <property type="term" value="F:transmembrane transporter activity"/>
    <property type="evidence" value="ECO:0007669"/>
    <property type="project" value="TreeGrafter"/>
</dbReference>
<evidence type="ECO:0000256" key="1">
    <source>
        <dbReference type="ARBA" id="ARBA00004651"/>
    </source>
</evidence>
<feature type="transmembrane region" description="Helical" evidence="6">
    <location>
        <begin position="828"/>
        <end position="848"/>
    </location>
</feature>
<feature type="transmembrane region" description="Helical" evidence="6">
    <location>
        <begin position="408"/>
        <end position="434"/>
    </location>
</feature>
<reference evidence="9 10" key="1">
    <citation type="submission" date="2016-08" db="EMBL/GenBank/DDBJ databases">
        <title>Draft genome of Fabibacter sp. strain SK-8.</title>
        <authorList>
            <person name="Wong S.-K."/>
            <person name="Hamasaki K."/>
            <person name="Yoshizawa S."/>
        </authorList>
    </citation>
    <scope>NUCLEOTIDE SEQUENCE [LARGE SCALE GENOMIC DNA]</scope>
    <source>
        <strain evidence="9 10">SK-8</strain>
    </source>
</reference>
<feature type="domain" description="MacB-like periplasmic core" evidence="8">
    <location>
        <begin position="99"/>
        <end position="317"/>
    </location>
</feature>
<evidence type="ECO:0000313" key="10">
    <source>
        <dbReference type="Proteomes" id="UP000095552"/>
    </source>
</evidence>
<dbReference type="AlphaFoldDB" id="A0A1E5SK95"/>
<feature type="domain" description="ABC3 transporter permease C-terminal" evidence="7">
    <location>
        <begin position="366"/>
        <end position="485"/>
    </location>
</feature>
<organism evidence="9 10">
    <name type="scientific">Roseivirga misakiensis</name>
    <dbReference type="NCBI Taxonomy" id="1563681"/>
    <lineage>
        <taxon>Bacteria</taxon>
        <taxon>Pseudomonadati</taxon>
        <taxon>Bacteroidota</taxon>
        <taxon>Cytophagia</taxon>
        <taxon>Cytophagales</taxon>
        <taxon>Roseivirgaceae</taxon>
        <taxon>Roseivirga</taxon>
    </lineage>
</organism>
<dbReference type="OrthoDB" id="5933722at2"/>
<feature type="transmembrane region" description="Helical" evidence="6">
    <location>
        <begin position="506"/>
        <end position="526"/>
    </location>
</feature>
<dbReference type="PANTHER" id="PTHR30572:SF18">
    <property type="entry name" value="ABC-TYPE MACROLIDE FAMILY EXPORT SYSTEM PERMEASE COMPONENT 2"/>
    <property type="match status" value="1"/>
</dbReference>
<evidence type="ECO:0000256" key="6">
    <source>
        <dbReference type="SAM" id="Phobius"/>
    </source>
</evidence>
<comment type="subcellular location">
    <subcellularLocation>
        <location evidence="1">Cell membrane</location>
        <topology evidence="1">Multi-pass membrane protein</topology>
    </subcellularLocation>
</comment>
<dbReference type="InterPro" id="IPR047699">
    <property type="entry name" value="Permease_put_prefix"/>
</dbReference>